<gene>
    <name evidence="2" type="ORF">FCC1311_030512</name>
</gene>
<keyword evidence="3" id="KW-1185">Reference proteome</keyword>
<evidence type="ECO:0000313" key="3">
    <source>
        <dbReference type="Proteomes" id="UP000241890"/>
    </source>
</evidence>
<evidence type="ECO:0000313" key="2">
    <source>
        <dbReference type="EMBL" id="GBG26829.1"/>
    </source>
</evidence>
<feature type="region of interest" description="Disordered" evidence="1">
    <location>
        <begin position="1"/>
        <end position="44"/>
    </location>
</feature>
<protein>
    <submittedName>
        <fullName evidence="2">Uncharacterized protein</fullName>
    </submittedName>
</protein>
<sequence length="395" mass="44891">MEKEGKEEKKKTTPSKSMSRRETGTQPRQLSQPSPPSPTPATITSCSTTAILNRTMKARRPVVSAAKNKSRPIESAANIMNARAISMAVAFMQRHDLSIENFAREVNVAGPALEMWLFNGIDDPASTVTRTVKQYMLEESEFEYHLATQENCENLRATLSRPLHVKHDAFAASIQTLHYIWFGSSEDYIKDGSIVSTPGTGKGWNLHKFRTRSFHPGENKLERMFYLETKRCCATFLDRRNKSLGEEAYSKALSRGRNGLKRILNALRGRLREDADPLRPVCLLLATTLSFVEYCDLLVGHHSSIIAETWDHIMSTWREVFYCITTDRFVPTFSPVTFTVKTSEPPLWNCLQDVIETLDNALGAMEARQGRYKWTFATFKDITDPVRRWLTVIIS</sequence>
<proteinExistence type="predicted"/>
<dbReference type="AlphaFoldDB" id="A0A2R5G918"/>
<dbReference type="EMBL" id="BEYU01000024">
    <property type="protein sequence ID" value="GBG26829.1"/>
    <property type="molecule type" value="Genomic_DNA"/>
</dbReference>
<evidence type="ECO:0000256" key="1">
    <source>
        <dbReference type="SAM" id="MobiDB-lite"/>
    </source>
</evidence>
<comment type="caution">
    <text evidence="2">The sequence shown here is derived from an EMBL/GenBank/DDBJ whole genome shotgun (WGS) entry which is preliminary data.</text>
</comment>
<accession>A0A2R5G918</accession>
<organism evidence="2 3">
    <name type="scientific">Hondaea fermentalgiana</name>
    <dbReference type="NCBI Taxonomy" id="2315210"/>
    <lineage>
        <taxon>Eukaryota</taxon>
        <taxon>Sar</taxon>
        <taxon>Stramenopiles</taxon>
        <taxon>Bigyra</taxon>
        <taxon>Labyrinthulomycetes</taxon>
        <taxon>Thraustochytrida</taxon>
        <taxon>Thraustochytriidae</taxon>
        <taxon>Hondaea</taxon>
    </lineage>
</organism>
<feature type="compositionally biased region" description="Basic and acidic residues" evidence="1">
    <location>
        <begin position="1"/>
        <end position="11"/>
    </location>
</feature>
<name>A0A2R5G918_9STRA</name>
<reference evidence="2 3" key="1">
    <citation type="submission" date="2017-12" db="EMBL/GenBank/DDBJ databases">
        <title>Sequencing, de novo assembly and annotation of complete genome of a new Thraustochytrid species, strain FCC1311.</title>
        <authorList>
            <person name="Sedici K."/>
            <person name="Godart F."/>
            <person name="Aiese Cigliano R."/>
            <person name="Sanseverino W."/>
            <person name="Barakat M."/>
            <person name="Ortet P."/>
            <person name="Marechal E."/>
            <person name="Cagnac O."/>
            <person name="Amato A."/>
        </authorList>
    </citation>
    <scope>NUCLEOTIDE SEQUENCE [LARGE SCALE GENOMIC DNA]</scope>
</reference>
<dbReference type="Proteomes" id="UP000241890">
    <property type="component" value="Unassembled WGS sequence"/>
</dbReference>
<dbReference type="InParanoid" id="A0A2R5G918"/>